<keyword evidence="2" id="KW-0813">Transport</keyword>
<proteinExistence type="predicted"/>
<evidence type="ECO:0000256" key="4">
    <source>
        <dbReference type="ARBA" id="ARBA00022475"/>
    </source>
</evidence>
<keyword evidence="6 10" id="KW-1133">Transmembrane helix</keyword>
<keyword evidence="5 10" id="KW-0812">Transmembrane</keyword>
<keyword evidence="3" id="KW-0050">Antiport</keyword>
<dbReference type="EMBL" id="JANATA010000001">
    <property type="protein sequence ID" value="MCP3427536.1"/>
    <property type="molecule type" value="Genomic_DNA"/>
</dbReference>
<dbReference type="PIRSF" id="PIRSF006603">
    <property type="entry name" value="DinF"/>
    <property type="match status" value="1"/>
</dbReference>
<dbReference type="InterPro" id="IPR050222">
    <property type="entry name" value="MATE_MdtK"/>
</dbReference>
<dbReference type="Pfam" id="PF01554">
    <property type="entry name" value="MatE"/>
    <property type="match status" value="2"/>
</dbReference>
<dbReference type="GO" id="GO:0042910">
    <property type="term" value="F:xenobiotic transmembrane transporter activity"/>
    <property type="evidence" value="ECO:0007669"/>
    <property type="project" value="InterPro"/>
</dbReference>
<feature type="transmembrane region" description="Helical" evidence="10">
    <location>
        <begin position="359"/>
        <end position="380"/>
    </location>
</feature>
<evidence type="ECO:0000256" key="8">
    <source>
        <dbReference type="ARBA" id="ARBA00023136"/>
    </source>
</evidence>
<feature type="transmembrane region" description="Helical" evidence="10">
    <location>
        <begin position="165"/>
        <end position="188"/>
    </location>
</feature>
<feature type="transmembrane region" description="Helical" evidence="10">
    <location>
        <begin position="324"/>
        <end position="347"/>
    </location>
</feature>
<feature type="transmembrane region" description="Helical" evidence="10">
    <location>
        <begin position="282"/>
        <end position="303"/>
    </location>
</feature>
<keyword evidence="8 10" id="KW-0472">Membrane</keyword>
<evidence type="ECO:0000256" key="6">
    <source>
        <dbReference type="ARBA" id="ARBA00022989"/>
    </source>
</evidence>
<dbReference type="GO" id="GO:0015297">
    <property type="term" value="F:antiporter activity"/>
    <property type="evidence" value="ECO:0007669"/>
    <property type="project" value="UniProtKB-KW"/>
</dbReference>
<name>A0AA41X119_9ALTE</name>
<dbReference type="Proteomes" id="UP001165413">
    <property type="component" value="Unassembled WGS sequence"/>
</dbReference>
<feature type="transmembrane region" description="Helical" evidence="10">
    <location>
        <begin position="99"/>
        <end position="124"/>
    </location>
</feature>
<evidence type="ECO:0000256" key="3">
    <source>
        <dbReference type="ARBA" id="ARBA00022449"/>
    </source>
</evidence>
<dbReference type="GO" id="GO:0006811">
    <property type="term" value="P:monoatomic ion transport"/>
    <property type="evidence" value="ECO:0007669"/>
    <property type="project" value="UniProtKB-KW"/>
</dbReference>
<accession>A0AA41X119</accession>
<protein>
    <recommendedName>
        <fullName evidence="9">Multidrug-efflux transporter</fullName>
    </recommendedName>
</protein>
<sequence>MSSFNVEFILRITQFKSLITLAWPLYIALLTQMLMGVADTVMAGRYGTVDMAAVAIGASVINPIMFFIQGIAMALVPLVASLQSQKKHTDIKQIIQHGVFILFVLGICSIGLIELLPFILHVFGVTQDIYPIVHEYLYYLLLSMPAFAVYQGLRQSCEGLSITRPSMIIMVLGLIVNIPANAVFIYGIGPFPEMGGAGCGLATMIVWITMCIATMLYSHYATKMQVFGIFTSLTTMRFSLLKTVLVLGIPIAFTLLTEVTLFAIIALLLAPLGAIQVAAHQIALNFSSLVFMFPLSIGMATAIRVGYEYGAGEYRRCQHTIQAATILTTCVSIITATLTITLANAIANLYTSEMPVVELAISVLFLGALFQISDAIGVVSANALRGYKDTNWLFILSLISYWVLGLPIGYILALTDNWVPAMGVQGFWIGIIVGLTVGAIAFFTRIYLLQQKLKPV</sequence>
<dbReference type="PANTHER" id="PTHR43298:SF2">
    <property type="entry name" value="FMN_FAD EXPORTER YEEO-RELATED"/>
    <property type="match status" value="1"/>
</dbReference>
<feature type="transmembrane region" description="Helical" evidence="10">
    <location>
        <begin position="52"/>
        <end position="78"/>
    </location>
</feature>
<feature type="transmembrane region" description="Helical" evidence="10">
    <location>
        <begin position="426"/>
        <end position="448"/>
    </location>
</feature>
<feature type="transmembrane region" description="Helical" evidence="10">
    <location>
        <begin position="194"/>
        <end position="217"/>
    </location>
</feature>
<comment type="subcellular location">
    <subcellularLocation>
        <location evidence="1">Cell inner membrane</location>
        <topology evidence="1">Multi-pass membrane protein</topology>
    </subcellularLocation>
</comment>
<dbReference type="RefSeq" id="WP_254097971.1">
    <property type="nucleotide sequence ID" value="NZ_JANATA010000001.1"/>
</dbReference>
<evidence type="ECO:0000313" key="12">
    <source>
        <dbReference type="Proteomes" id="UP001165413"/>
    </source>
</evidence>
<dbReference type="NCBIfam" id="TIGR00797">
    <property type="entry name" value="matE"/>
    <property type="match status" value="1"/>
</dbReference>
<feature type="transmembrane region" description="Helical" evidence="10">
    <location>
        <begin position="244"/>
        <end position="270"/>
    </location>
</feature>
<evidence type="ECO:0000256" key="7">
    <source>
        <dbReference type="ARBA" id="ARBA00023065"/>
    </source>
</evidence>
<evidence type="ECO:0000256" key="2">
    <source>
        <dbReference type="ARBA" id="ARBA00022448"/>
    </source>
</evidence>
<feature type="transmembrane region" description="Helical" evidence="10">
    <location>
        <begin position="21"/>
        <end position="46"/>
    </location>
</feature>
<dbReference type="InterPro" id="IPR048279">
    <property type="entry name" value="MdtK-like"/>
</dbReference>
<evidence type="ECO:0000256" key="10">
    <source>
        <dbReference type="SAM" id="Phobius"/>
    </source>
</evidence>
<reference evidence="11" key="1">
    <citation type="submission" date="2022-07" db="EMBL/GenBank/DDBJ databases">
        <title>Characterization of the Novel Bacterium Alteromonas immobilis LMIT006 and Alteromonas gregis LMIT007.</title>
        <authorList>
            <person name="Lin X."/>
        </authorList>
    </citation>
    <scope>NUCLEOTIDE SEQUENCE</scope>
    <source>
        <strain evidence="11">LMIT007</strain>
    </source>
</reference>
<evidence type="ECO:0000256" key="5">
    <source>
        <dbReference type="ARBA" id="ARBA00022692"/>
    </source>
</evidence>
<keyword evidence="12" id="KW-1185">Reference proteome</keyword>
<evidence type="ECO:0000256" key="9">
    <source>
        <dbReference type="ARBA" id="ARBA00031636"/>
    </source>
</evidence>
<feature type="transmembrane region" description="Helical" evidence="10">
    <location>
        <begin position="392"/>
        <end position="414"/>
    </location>
</feature>
<keyword evidence="7" id="KW-0406">Ion transport</keyword>
<gene>
    <name evidence="11" type="ORF">NLF92_01080</name>
</gene>
<dbReference type="AlphaFoldDB" id="A0AA41X119"/>
<keyword evidence="4" id="KW-1003">Cell membrane</keyword>
<comment type="caution">
    <text evidence="11">The sequence shown here is derived from an EMBL/GenBank/DDBJ whole genome shotgun (WGS) entry which is preliminary data.</text>
</comment>
<evidence type="ECO:0000313" key="11">
    <source>
        <dbReference type="EMBL" id="MCP3427536.1"/>
    </source>
</evidence>
<dbReference type="GO" id="GO:0005886">
    <property type="term" value="C:plasma membrane"/>
    <property type="evidence" value="ECO:0007669"/>
    <property type="project" value="UniProtKB-SubCell"/>
</dbReference>
<dbReference type="InterPro" id="IPR002528">
    <property type="entry name" value="MATE_fam"/>
</dbReference>
<organism evidence="11 12">
    <name type="scientific">Opacimonas viscosa</name>
    <dbReference type="NCBI Taxonomy" id="2961944"/>
    <lineage>
        <taxon>Bacteria</taxon>
        <taxon>Pseudomonadati</taxon>
        <taxon>Pseudomonadota</taxon>
        <taxon>Gammaproteobacteria</taxon>
        <taxon>Alteromonadales</taxon>
        <taxon>Alteromonadaceae</taxon>
        <taxon>Opacimonas</taxon>
    </lineage>
</organism>
<evidence type="ECO:0000256" key="1">
    <source>
        <dbReference type="ARBA" id="ARBA00004429"/>
    </source>
</evidence>
<dbReference type="CDD" id="cd13131">
    <property type="entry name" value="MATE_NorM_like"/>
    <property type="match status" value="1"/>
</dbReference>
<feature type="transmembrane region" description="Helical" evidence="10">
    <location>
        <begin position="136"/>
        <end position="153"/>
    </location>
</feature>
<dbReference type="PANTHER" id="PTHR43298">
    <property type="entry name" value="MULTIDRUG RESISTANCE PROTEIN NORM-RELATED"/>
    <property type="match status" value="1"/>
</dbReference>